<proteinExistence type="predicted"/>
<evidence type="ECO:0000313" key="1">
    <source>
        <dbReference type="EMBL" id="KAK6927410.1"/>
    </source>
</evidence>
<protein>
    <submittedName>
        <fullName evidence="1">Uncharacterized protein</fullName>
    </submittedName>
</protein>
<evidence type="ECO:0000313" key="2">
    <source>
        <dbReference type="Proteomes" id="UP001370490"/>
    </source>
</evidence>
<reference evidence="1 2" key="1">
    <citation type="submission" date="2023-12" db="EMBL/GenBank/DDBJ databases">
        <title>A high-quality genome assembly for Dillenia turbinata (Dilleniales).</title>
        <authorList>
            <person name="Chanderbali A."/>
        </authorList>
    </citation>
    <scope>NUCLEOTIDE SEQUENCE [LARGE SCALE GENOMIC DNA]</scope>
    <source>
        <strain evidence="1">LSX21</strain>
        <tissue evidence="1">Leaf</tissue>
    </source>
</reference>
<name>A0AAN8V4K3_9MAGN</name>
<sequence length="95" mass="10913">MVLSLSLYVDYFLSYVVCLSLSITKIDFYRGKEQEALVRGETRRTRFAFDADDVASISRRAVAVLVVTLQVASENVLKLLQGRRELRQHLRDFEG</sequence>
<dbReference type="AlphaFoldDB" id="A0AAN8V4K3"/>
<keyword evidence="2" id="KW-1185">Reference proteome</keyword>
<dbReference type="Proteomes" id="UP001370490">
    <property type="component" value="Unassembled WGS sequence"/>
</dbReference>
<accession>A0AAN8V4K3</accession>
<gene>
    <name evidence="1" type="ORF">RJ641_006001</name>
</gene>
<comment type="caution">
    <text evidence="1">The sequence shown here is derived from an EMBL/GenBank/DDBJ whole genome shotgun (WGS) entry which is preliminary data.</text>
</comment>
<organism evidence="1 2">
    <name type="scientific">Dillenia turbinata</name>
    <dbReference type="NCBI Taxonomy" id="194707"/>
    <lineage>
        <taxon>Eukaryota</taxon>
        <taxon>Viridiplantae</taxon>
        <taxon>Streptophyta</taxon>
        <taxon>Embryophyta</taxon>
        <taxon>Tracheophyta</taxon>
        <taxon>Spermatophyta</taxon>
        <taxon>Magnoliopsida</taxon>
        <taxon>eudicotyledons</taxon>
        <taxon>Gunneridae</taxon>
        <taxon>Pentapetalae</taxon>
        <taxon>Dilleniales</taxon>
        <taxon>Dilleniaceae</taxon>
        <taxon>Dillenia</taxon>
    </lineage>
</organism>
<dbReference type="EMBL" id="JBAMMX010000014">
    <property type="protein sequence ID" value="KAK6927410.1"/>
    <property type="molecule type" value="Genomic_DNA"/>
</dbReference>